<evidence type="ECO:0000313" key="5">
    <source>
        <dbReference type="Proteomes" id="UP000199403"/>
    </source>
</evidence>
<keyword evidence="1 4" id="KW-0808">Transferase</keyword>
<dbReference type="PROSITE" id="PS51186">
    <property type="entry name" value="GNAT"/>
    <property type="match status" value="1"/>
</dbReference>
<dbReference type="PANTHER" id="PTHR43800">
    <property type="entry name" value="PEPTIDYL-LYSINE N-ACETYLTRANSFERASE YJAB"/>
    <property type="match status" value="1"/>
</dbReference>
<keyword evidence="2" id="KW-0012">Acyltransferase</keyword>
<evidence type="ECO:0000259" key="3">
    <source>
        <dbReference type="PROSITE" id="PS51186"/>
    </source>
</evidence>
<dbReference type="STRING" id="1416801.SAMN05192553_106112"/>
<keyword evidence="5" id="KW-1185">Reference proteome</keyword>
<dbReference type="Proteomes" id="UP000199403">
    <property type="component" value="Unassembled WGS sequence"/>
</dbReference>
<evidence type="ECO:0000256" key="2">
    <source>
        <dbReference type="ARBA" id="ARBA00023315"/>
    </source>
</evidence>
<dbReference type="EMBL" id="FNZH01000006">
    <property type="protein sequence ID" value="SEJ61906.1"/>
    <property type="molecule type" value="Genomic_DNA"/>
</dbReference>
<evidence type="ECO:0000313" key="4">
    <source>
        <dbReference type="EMBL" id="SEJ61906.1"/>
    </source>
</evidence>
<evidence type="ECO:0000256" key="1">
    <source>
        <dbReference type="ARBA" id="ARBA00022679"/>
    </source>
</evidence>
<dbReference type="AlphaFoldDB" id="A0A1H7AAF8"/>
<sequence>MDRIQSAAHGYQLIYVMGKPGLVKLGGWPPISTRVDLVKAILKSDLEADSEDLDEVEIGEQDLSGSLSDTDQQQLRELVFTSGQCSRFRQDPLLANKEYEKLYSTWWETITSQNHRVMVARNGDRLLGFITFRLLRGRAYVDLFAVEGKSQGKGIGRKLMRKVFQEVYATGLVQVGLSTQKANQRAMAFYRSAGFQSLKETLIAHWRPEIPG</sequence>
<name>A0A1H7AAF8_9BACT</name>
<dbReference type="Gene3D" id="3.40.630.30">
    <property type="match status" value="1"/>
</dbReference>
<dbReference type="InterPro" id="IPR016181">
    <property type="entry name" value="Acyl_CoA_acyltransferase"/>
</dbReference>
<dbReference type="CDD" id="cd04301">
    <property type="entry name" value="NAT_SF"/>
    <property type="match status" value="1"/>
</dbReference>
<dbReference type="SUPFAM" id="SSF55729">
    <property type="entry name" value="Acyl-CoA N-acyltransferases (Nat)"/>
    <property type="match status" value="1"/>
</dbReference>
<dbReference type="InterPro" id="IPR000182">
    <property type="entry name" value="GNAT_dom"/>
</dbReference>
<feature type="domain" description="N-acetyltransferase" evidence="3">
    <location>
        <begin position="73"/>
        <end position="212"/>
    </location>
</feature>
<organism evidence="4 5">
    <name type="scientific">Cyclobacterium xiamenense</name>
    <dbReference type="NCBI Taxonomy" id="1297121"/>
    <lineage>
        <taxon>Bacteria</taxon>
        <taxon>Pseudomonadati</taxon>
        <taxon>Bacteroidota</taxon>
        <taxon>Cytophagia</taxon>
        <taxon>Cytophagales</taxon>
        <taxon>Cyclobacteriaceae</taxon>
        <taxon>Cyclobacterium</taxon>
    </lineage>
</organism>
<dbReference type="Pfam" id="PF00583">
    <property type="entry name" value="Acetyltransf_1"/>
    <property type="match status" value="1"/>
</dbReference>
<protein>
    <submittedName>
        <fullName evidence="4">Acetyltransferase (GNAT) domain-containing protein</fullName>
    </submittedName>
</protein>
<proteinExistence type="predicted"/>
<gene>
    <name evidence="4" type="ORF">SAMN05192553_106112</name>
</gene>
<dbReference type="GO" id="GO:0016747">
    <property type="term" value="F:acyltransferase activity, transferring groups other than amino-acyl groups"/>
    <property type="evidence" value="ECO:0007669"/>
    <property type="project" value="InterPro"/>
</dbReference>
<accession>A0A1H7AAF8</accession>
<dbReference type="PANTHER" id="PTHR43800:SF1">
    <property type="entry name" value="PEPTIDYL-LYSINE N-ACETYLTRANSFERASE YJAB"/>
    <property type="match status" value="1"/>
</dbReference>
<reference evidence="5" key="1">
    <citation type="submission" date="2016-10" db="EMBL/GenBank/DDBJ databases">
        <authorList>
            <person name="Varghese N."/>
            <person name="Submissions S."/>
        </authorList>
    </citation>
    <scope>NUCLEOTIDE SEQUENCE [LARGE SCALE GENOMIC DNA]</scope>
    <source>
        <strain evidence="5">IBRC-M 10761</strain>
    </source>
</reference>